<organism evidence="1 2">
    <name type="scientific">Mucilaginibacter jinjuensis</name>
    <dbReference type="NCBI Taxonomy" id="1176721"/>
    <lineage>
        <taxon>Bacteria</taxon>
        <taxon>Pseudomonadati</taxon>
        <taxon>Bacteroidota</taxon>
        <taxon>Sphingobacteriia</taxon>
        <taxon>Sphingobacteriales</taxon>
        <taxon>Sphingobacteriaceae</taxon>
        <taxon>Mucilaginibacter</taxon>
    </lineage>
</organism>
<accession>A0ABY7TB53</accession>
<name>A0ABY7TB53_9SPHI</name>
<protein>
    <submittedName>
        <fullName evidence="1">DUF1801 domain-containing protein</fullName>
    </submittedName>
</protein>
<proteinExistence type="predicted"/>
<dbReference type="EMBL" id="CP117167">
    <property type="protein sequence ID" value="WCT12457.1"/>
    <property type="molecule type" value="Genomic_DNA"/>
</dbReference>
<keyword evidence="2" id="KW-1185">Reference proteome</keyword>
<dbReference type="Proteomes" id="UP001216139">
    <property type="component" value="Chromosome"/>
</dbReference>
<reference evidence="1 2" key="1">
    <citation type="submission" date="2023-02" db="EMBL/GenBank/DDBJ databases">
        <title>Genome sequence of Mucilaginibacter jinjuensis strain KACC 16571.</title>
        <authorList>
            <person name="Kim S."/>
            <person name="Heo J."/>
            <person name="Kwon S.-W."/>
        </authorList>
    </citation>
    <scope>NUCLEOTIDE SEQUENCE [LARGE SCALE GENOMIC DNA]</scope>
    <source>
        <strain evidence="1 2">KACC 16571</strain>
    </source>
</reference>
<evidence type="ECO:0000313" key="1">
    <source>
        <dbReference type="EMBL" id="WCT12457.1"/>
    </source>
</evidence>
<gene>
    <name evidence="1" type="ORF">PQO05_00745</name>
</gene>
<evidence type="ECO:0000313" key="2">
    <source>
        <dbReference type="Proteomes" id="UP001216139"/>
    </source>
</evidence>
<sequence length="143" mass="16109">MDVQEQIEAYITNQPEQKRTDMQALHQRILEVLPGCKLWFDNGKNSENKTVSNPNIGYGFYTIKYADGKTRDFFQIGLSANTTGISVYILGIKDKTYLAQTFGLNLGKASVTGYCIKFKKLKDINLDVLEAAIRYGVKVSNEN</sequence>
<dbReference type="RefSeq" id="WP_273630720.1">
    <property type="nucleotide sequence ID" value="NZ_CP117167.1"/>
</dbReference>
<dbReference type="SUPFAM" id="SSF159888">
    <property type="entry name" value="YdhG-like"/>
    <property type="match status" value="1"/>
</dbReference>